<name>A0A7G5GSJ0_9BACT</name>
<keyword evidence="1" id="KW-0732">Signal</keyword>
<dbReference type="NCBIfam" id="TIGR04183">
    <property type="entry name" value="Por_Secre_tail"/>
    <property type="match status" value="1"/>
</dbReference>
<reference evidence="3 4" key="1">
    <citation type="submission" date="2020-07" db="EMBL/GenBank/DDBJ databases">
        <title>Spirosoma foliorum sp. nov., isolated from the leaves on the Nejang mountain Korea, Republic of.</title>
        <authorList>
            <person name="Ho H."/>
            <person name="Lee Y.-J."/>
            <person name="Nurcahyanto D.-A."/>
            <person name="Kim S.-G."/>
        </authorList>
    </citation>
    <scope>NUCLEOTIDE SEQUENCE [LARGE SCALE GENOMIC DNA]</scope>
    <source>
        <strain evidence="3 4">PL0136</strain>
    </source>
</reference>
<feature type="domain" description="Secretion system C-terminal sorting" evidence="2">
    <location>
        <begin position="99"/>
        <end position="174"/>
    </location>
</feature>
<dbReference type="Pfam" id="PF18962">
    <property type="entry name" value="Por_Secre_tail"/>
    <property type="match status" value="1"/>
</dbReference>
<evidence type="ECO:0000313" key="4">
    <source>
        <dbReference type="Proteomes" id="UP000515369"/>
    </source>
</evidence>
<feature type="chain" id="PRO_5028846668" evidence="1">
    <location>
        <begin position="21"/>
        <end position="177"/>
    </location>
</feature>
<keyword evidence="4" id="KW-1185">Reference proteome</keyword>
<dbReference type="InterPro" id="IPR026444">
    <property type="entry name" value="Secre_tail"/>
</dbReference>
<dbReference type="Proteomes" id="UP000515369">
    <property type="component" value="Chromosome"/>
</dbReference>
<evidence type="ECO:0000259" key="2">
    <source>
        <dbReference type="Pfam" id="PF18962"/>
    </source>
</evidence>
<gene>
    <name evidence="3" type="ORF">H3H32_28400</name>
</gene>
<evidence type="ECO:0000313" key="3">
    <source>
        <dbReference type="EMBL" id="QMW01832.1"/>
    </source>
</evidence>
<dbReference type="EMBL" id="CP059732">
    <property type="protein sequence ID" value="QMW01832.1"/>
    <property type="molecule type" value="Genomic_DNA"/>
</dbReference>
<feature type="signal peptide" evidence="1">
    <location>
        <begin position="1"/>
        <end position="20"/>
    </location>
</feature>
<protein>
    <submittedName>
        <fullName evidence="3">T9SS type A sorting domain-containing protein</fullName>
    </submittedName>
</protein>
<evidence type="ECO:0000256" key="1">
    <source>
        <dbReference type="SAM" id="SignalP"/>
    </source>
</evidence>
<dbReference type="RefSeq" id="WP_182459110.1">
    <property type="nucleotide sequence ID" value="NZ_CP059732.1"/>
</dbReference>
<organism evidence="3 4">
    <name type="scientific">Spirosoma foliorum</name>
    <dbReference type="NCBI Taxonomy" id="2710596"/>
    <lineage>
        <taxon>Bacteria</taxon>
        <taxon>Pseudomonadati</taxon>
        <taxon>Bacteroidota</taxon>
        <taxon>Cytophagia</taxon>
        <taxon>Cytophagales</taxon>
        <taxon>Cytophagaceae</taxon>
        <taxon>Spirosoma</taxon>
    </lineage>
</organism>
<dbReference type="InterPro" id="IPR055015">
    <property type="entry name" value="GCX_COOH"/>
</dbReference>
<dbReference type="KEGG" id="sfol:H3H32_28400"/>
<sequence length="177" mass="19402">MRLLLLFMGCCLAISGMAQAPQQKLRIQITYEKAGQYLEQAVETIEATNIVGKAAHAEYQAGQSVTMLPGFEAKNGSTFVAQIKNVEINGESALQLTAYPNPFQQSTTIKYYLPNDGIVNLWVIDTQGKIIGQLVKSENQSAGQHSLEWTPSALSDGIYIPIIESNQKKAVTRVVKK</sequence>
<dbReference type="NCBIfam" id="NF045639">
    <property type="entry name" value="GCX_COOH"/>
    <property type="match status" value="1"/>
</dbReference>
<dbReference type="AlphaFoldDB" id="A0A7G5GSJ0"/>
<accession>A0A7G5GSJ0</accession>
<proteinExistence type="predicted"/>